<organism evidence="2 3">
    <name type="scientific">Araneus ventricosus</name>
    <name type="common">Orbweaver spider</name>
    <name type="synonym">Epeira ventricosa</name>
    <dbReference type="NCBI Taxonomy" id="182803"/>
    <lineage>
        <taxon>Eukaryota</taxon>
        <taxon>Metazoa</taxon>
        <taxon>Ecdysozoa</taxon>
        <taxon>Arthropoda</taxon>
        <taxon>Chelicerata</taxon>
        <taxon>Arachnida</taxon>
        <taxon>Araneae</taxon>
        <taxon>Araneomorphae</taxon>
        <taxon>Entelegynae</taxon>
        <taxon>Araneoidea</taxon>
        <taxon>Araneidae</taxon>
        <taxon>Araneus</taxon>
    </lineage>
</organism>
<accession>A0A4Y2IA35</accession>
<gene>
    <name evidence="2" type="ORF">AVEN_184364_1</name>
</gene>
<dbReference type="AlphaFoldDB" id="A0A4Y2IA35"/>
<dbReference type="PANTHER" id="PTHR45786">
    <property type="entry name" value="DNA BINDING PROTEIN-LIKE"/>
    <property type="match status" value="1"/>
</dbReference>
<proteinExistence type="predicted"/>
<evidence type="ECO:0000313" key="2">
    <source>
        <dbReference type="EMBL" id="GBM74558.1"/>
    </source>
</evidence>
<reference evidence="2 3" key="1">
    <citation type="journal article" date="2019" name="Sci. Rep.">
        <title>Orb-weaving spider Araneus ventricosus genome elucidates the spidroin gene catalogue.</title>
        <authorList>
            <person name="Kono N."/>
            <person name="Nakamura H."/>
            <person name="Ohtoshi R."/>
            <person name="Moran D.A.P."/>
            <person name="Shinohara A."/>
            <person name="Yoshida Y."/>
            <person name="Fujiwara M."/>
            <person name="Mori M."/>
            <person name="Tomita M."/>
            <person name="Arakawa K."/>
        </authorList>
    </citation>
    <scope>NUCLEOTIDE SEQUENCE [LARGE SCALE GENOMIC DNA]</scope>
</reference>
<name>A0A4Y2IA35_ARAVE</name>
<keyword evidence="3" id="KW-1185">Reference proteome</keyword>
<dbReference type="OrthoDB" id="1728974at2759"/>
<feature type="domain" description="Helitron helicase-like" evidence="1">
    <location>
        <begin position="1"/>
        <end position="151"/>
    </location>
</feature>
<dbReference type="PANTHER" id="PTHR45786:SF74">
    <property type="entry name" value="ATP-DEPENDENT DNA HELICASE"/>
    <property type="match status" value="1"/>
</dbReference>
<dbReference type="Proteomes" id="UP000499080">
    <property type="component" value="Unassembled WGS sequence"/>
</dbReference>
<evidence type="ECO:0000313" key="3">
    <source>
        <dbReference type="Proteomes" id="UP000499080"/>
    </source>
</evidence>
<dbReference type="EMBL" id="BGPR01002504">
    <property type="protein sequence ID" value="GBM74558.1"/>
    <property type="molecule type" value="Genomic_DNA"/>
</dbReference>
<dbReference type="Pfam" id="PF14214">
    <property type="entry name" value="Helitron_like_N"/>
    <property type="match status" value="1"/>
</dbReference>
<dbReference type="InterPro" id="IPR025476">
    <property type="entry name" value="Helitron_helicase-like"/>
</dbReference>
<evidence type="ECO:0000259" key="1">
    <source>
        <dbReference type="Pfam" id="PF14214"/>
    </source>
</evidence>
<sequence length="217" mass="25135">MYTKIESARLLYINLNQQKLRVEEYIHVRDAITNDGKVTDISRMVILPATYIGSPRHMHEYAQDAMTYVRSYGSPDLFITFTCNSVGSEIKELAHGQSPADRHDLINRVFRKILIKLIDIITKSCIYGEVNCCMYSIEWQKRVFRMAHILIWLKEKIRPGDVDNVIREEIPDIQQDPVLFEIVSKLMIYVPCGALNMKSPCMYETISKKNDLQNTDG</sequence>
<comment type="caution">
    <text evidence="2">The sequence shown here is derived from an EMBL/GenBank/DDBJ whole genome shotgun (WGS) entry which is preliminary data.</text>
</comment>
<protein>
    <recommendedName>
        <fullName evidence="1">Helitron helicase-like domain-containing protein</fullName>
    </recommendedName>
</protein>